<dbReference type="EMBL" id="LATX01000891">
    <property type="protein sequence ID" value="KTB44616.1"/>
    <property type="molecule type" value="Genomic_DNA"/>
</dbReference>
<evidence type="ECO:0000313" key="5">
    <source>
        <dbReference type="Proteomes" id="UP000054988"/>
    </source>
</evidence>
<feature type="compositionally biased region" description="Low complexity" evidence="1">
    <location>
        <begin position="48"/>
        <end position="59"/>
    </location>
</feature>
<evidence type="ECO:0000313" key="4">
    <source>
        <dbReference type="EMBL" id="KTB44616.1"/>
    </source>
</evidence>
<dbReference type="EMBL" id="LATX01001936">
    <property type="protein sequence ID" value="KTB36010.1"/>
    <property type="molecule type" value="Genomic_DNA"/>
</dbReference>
<feature type="region of interest" description="Disordered" evidence="1">
    <location>
        <begin position="20"/>
        <end position="100"/>
    </location>
</feature>
<dbReference type="EMBL" id="LATX01002426">
    <property type="protein sequence ID" value="KTB29608.1"/>
    <property type="molecule type" value="Genomic_DNA"/>
</dbReference>
<evidence type="ECO:0000313" key="2">
    <source>
        <dbReference type="EMBL" id="KTB29608.1"/>
    </source>
</evidence>
<evidence type="ECO:0000256" key="1">
    <source>
        <dbReference type="SAM" id="MobiDB-lite"/>
    </source>
</evidence>
<organism evidence="4 5">
    <name type="scientific">Moniliophthora roreri</name>
    <name type="common">Frosty pod rot fungus</name>
    <name type="synonym">Monilia roreri</name>
    <dbReference type="NCBI Taxonomy" id="221103"/>
    <lineage>
        <taxon>Eukaryota</taxon>
        <taxon>Fungi</taxon>
        <taxon>Dikarya</taxon>
        <taxon>Basidiomycota</taxon>
        <taxon>Agaricomycotina</taxon>
        <taxon>Agaricomycetes</taxon>
        <taxon>Agaricomycetidae</taxon>
        <taxon>Agaricales</taxon>
        <taxon>Marasmiineae</taxon>
        <taxon>Marasmiaceae</taxon>
        <taxon>Moniliophthora</taxon>
    </lineage>
</organism>
<dbReference type="Proteomes" id="UP000054988">
    <property type="component" value="Unassembled WGS sequence"/>
</dbReference>
<feature type="compositionally biased region" description="Polar residues" evidence="1">
    <location>
        <begin position="82"/>
        <end position="100"/>
    </location>
</feature>
<name>A0A0W0G7R9_MONRR</name>
<comment type="caution">
    <text evidence="4">The sequence shown here is derived from an EMBL/GenBank/DDBJ whole genome shotgun (WGS) entry which is preliminary data.</text>
</comment>
<evidence type="ECO:0000313" key="3">
    <source>
        <dbReference type="EMBL" id="KTB36010.1"/>
    </source>
</evidence>
<proteinExistence type="predicted"/>
<protein>
    <submittedName>
        <fullName evidence="4">Uncharacterized protein</fullName>
    </submittedName>
</protein>
<accession>A0A0W0G7R9</accession>
<gene>
    <name evidence="3" type="ORF">WG66_11409</name>
    <name evidence="2" type="ORF">WG66_17804</name>
    <name evidence="4" type="ORF">WG66_2805</name>
</gene>
<sequence length="158" mass="17175">MIFFVPGIYIGIVAIPFLASPDDGNRKDSDEENGENNILNGQNKKIKMISPGKKSSSPSDSKEEVKRILLPSGLIDADDKPSSCSESGMEPSDNSDGSDCCSVTANLDDIDAVSEAGSYNSEDSEEDIERAKAKKVFHNIHIFPPTTAPTYTMYEVFF</sequence>
<dbReference type="AlphaFoldDB" id="A0A0W0G7R9"/>
<reference evidence="4 5" key="1">
    <citation type="submission" date="2015-12" db="EMBL/GenBank/DDBJ databases">
        <title>Draft genome sequence of Moniliophthora roreri, the causal agent of frosty pod rot of cacao.</title>
        <authorList>
            <person name="Aime M.C."/>
            <person name="Diaz-Valderrama J.R."/>
            <person name="Kijpornyongpan T."/>
            <person name="Phillips-Mora W."/>
        </authorList>
    </citation>
    <scope>NUCLEOTIDE SEQUENCE [LARGE SCALE GENOMIC DNA]</scope>
    <source>
        <strain evidence="4 5">MCA 2952</strain>
    </source>
</reference>